<protein>
    <submittedName>
        <fullName evidence="2 4">Uncharacterized protein</fullName>
    </submittedName>
</protein>
<accession>A0A0N4UWJ3</accession>
<feature type="chain" id="PRO_5043122465" evidence="1">
    <location>
        <begin position="23"/>
        <end position="136"/>
    </location>
</feature>
<evidence type="ECO:0000256" key="1">
    <source>
        <dbReference type="SAM" id="SignalP"/>
    </source>
</evidence>
<sequence>MFFTTPIISVVLVWTISRACYASEEINDGNALGGGFLVPREIRESEEFFLQQLMGQLKPHFKRNYEPELISQLKPHFKRSNENLLLQELSPHFKRNYGHDLVEKLQPHFKRDYDYLIDQLKPHFKRTVDNLSGSSG</sequence>
<gene>
    <name evidence="2" type="ORF">EVEC_LOCUS1572</name>
</gene>
<dbReference type="EMBL" id="UXUI01007230">
    <property type="protein sequence ID" value="VDD86429.1"/>
    <property type="molecule type" value="Genomic_DNA"/>
</dbReference>
<keyword evidence="1" id="KW-0732">Signal</keyword>
<evidence type="ECO:0000313" key="2">
    <source>
        <dbReference type="EMBL" id="VDD86429.1"/>
    </source>
</evidence>
<keyword evidence="3" id="KW-1185">Reference proteome</keyword>
<name>A0A0N4UWJ3_ENTVE</name>
<dbReference type="AlphaFoldDB" id="A0A0N4UWJ3"/>
<reference evidence="2 3" key="2">
    <citation type="submission" date="2018-10" db="EMBL/GenBank/DDBJ databases">
        <authorList>
            <consortium name="Pathogen Informatics"/>
        </authorList>
    </citation>
    <scope>NUCLEOTIDE SEQUENCE [LARGE SCALE GENOMIC DNA]</scope>
</reference>
<dbReference type="Proteomes" id="UP000274131">
    <property type="component" value="Unassembled WGS sequence"/>
</dbReference>
<organism evidence="4">
    <name type="scientific">Enterobius vermicularis</name>
    <name type="common">Human pinworm</name>
    <dbReference type="NCBI Taxonomy" id="51028"/>
    <lineage>
        <taxon>Eukaryota</taxon>
        <taxon>Metazoa</taxon>
        <taxon>Ecdysozoa</taxon>
        <taxon>Nematoda</taxon>
        <taxon>Chromadorea</taxon>
        <taxon>Rhabditida</taxon>
        <taxon>Spirurina</taxon>
        <taxon>Oxyuridomorpha</taxon>
        <taxon>Oxyuroidea</taxon>
        <taxon>Oxyuridae</taxon>
        <taxon>Enterobius</taxon>
    </lineage>
</organism>
<reference evidence="4" key="1">
    <citation type="submission" date="2017-02" db="UniProtKB">
        <authorList>
            <consortium name="WormBaseParasite"/>
        </authorList>
    </citation>
    <scope>IDENTIFICATION</scope>
</reference>
<proteinExistence type="predicted"/>
<evidence type="ECO:0000313" key="3">
    <source>
        <dbReference type="Proteomes" id="UP000274131"/>
    </source>
</evidence>
<evidence type="ECO:0000313" key="4">
    <source>
        <dbReference type="WBParaSite" id="EVEC_0000186401-mRNA-1"/>
    </source>
</evidence>
<dbReference type="WBParaSite" id="EVEC_0000186401-mRNA-1">
    <property type="protein sequence ID" value="EVEC_0000186401-mRNA-1"/>
    <property type="gene ID" value="EVEC_0000186401"/>
</dbReference>
<feature type="signal peptide" evidence="1">
    <location>
        <begin position="1"/>
        <end position="22"/>
    </location>
</feature>